<dbReference type="EMBL" id="FMXP01000007">
    <property type="protein sequence ID" value="SDB12245.1"/>
    <property type="molecule type" value="Genomic_DNA"/>
</dbReference>
<feature type="transmembrane region" description="Helical" evidence="8">
    <location>
        <begin position="279"/>
        <end position="297"/>
    </location>
</feature>
<protein>
    <recommendedName>
        <fullName evidence="9">Phosphotransferase system EIIC domain-containing protein</fullName>
    </recommendedName>
</protein>
<keyword evidence="5 8" id="KW-0812">Transmembrane</keyword>
<dbReference type="GO" id="GO:0008982">
    <property type="term" value="F:protein-N(PI)-phosphohistidine-sugar phosphotransferase activity"/>
    <property type="evidence" value="ECO:0007669"/>
    <property type="project" value="InterPro"/>
</dbReference>
<name>A0A1G6AV49_9STRE</name>
<dbReference type="STRING" id="439219.SAMN02910293_00620"/>
<feature type="transmembrane region" description="Helical" evidence="8">
    <location>
        <begin position="196"/>
        <end position="222"/>
    </location>
</feature>
<dbReference type="AlphaFoldDB" id="A0A1G6AV49"/>
<evidence type="ECO:0000256" key="2">
    <source>
        <dbReference type="ARBA" id="ARBA00022448"/>
    </source>
</evidence>
<dbReference type="RefSeq" id="WP_074485465.1">
    <property type="nucleotide sequence ID" value="NZ_FMXP01000007.1"/>
</dbReference>
<dbReference type="Pfam" id="PF13303">
    <property type="entry name" value="PTS_EIIC_2"/>
    <property type="match status" value="1"/>
</dbReference>
<dbReference type="eggNOG" id="COG3641">
    <property type="taxonomic scope" value="Bacteria"/>
</dbReference>
<dbReference type="InterPro" id="IPR003352">
    <property type="entry name" value="PTS_EIIC"/>
</dbReference>
<feature type="domain" description="Phosphotransferase system EIIC" evidence="9">
    <location>
        <begin position="24"/>
        <end position="351"/>
    </location>
</feature>
<dbReference type="GO" id="GO:0005886">
    <property type="term" value="C:plasma membrane"/>
    <property type="evidence" value="ECO:0007669"/>
    <property type="project" value="UniProtKB-SubCell"/>
</dbReference>
<keyword evidence="4" id="KW-0762">Sugar transport</keyword>
<keyword evidence="11" id="KW-1185">Reference proteome</keyword>
<dbReference type="GO" id="GO:0009401">
    <property type="term" value="P:phosphoenolpyruvate-dependent sugar phosphotransferase system"/>
    <property type="evidence" value="ECO:0007669"/>
    <property type="project" value="InterPro"/>
</dbReference>
<organism evidence="10 11">
    <name type="scientific">Streptococcus henryi</name>
    <dbReference type="NCBI Taxonomy" id="439219"/>
    <lineage>
        <taxon>Bacteria</taxon>
        <taxon>Bacillati</taxon>
        <taxon>Bacillota</taxon>
        <taxon>Bacilli</taxon>
        <taxon>Lactobacillales</taxon>
        <taxon>Streptococcaceae</taxon>
        <taxon>Streptococcus</taxon>
    </lineage>
</organism>
<evidence type="ECO:0000256" key="3">
    <source>
        <dbReference type="ARBA" id="ARBA00022475"/>
    </source>
</evidence>
<feature type="transmembrane region" description="Helical" evidence="8">
    <location>
        <begin position="171"/>
        <end position="189"/>
    </location>
</feature>
<gene>
    <name evidence="10" type="ORF">SAMN02910293_00620</name>
</gene>
<keyword evidence="7 8" id="KW-0472">Membrane</keyword>
<feature type="transmembrane region" description="Helical" evidence="8">
    <location>
        <begin position="21"/>
        <end position="46"/>
    </location>
</feature>
<keyword evidence="2" id="KW-0813">Transport</keyword>
<feature type="transmembrane region" description="Helical" evidence="8">
    <location>
        <begin position="252"/>
        <end position="272"/>
    </location>
</feature>
<evidence type="ECO:0000313" key="10">
    <source>
        <dbReference type="EMBL" id="SDB12245.1"/>
    </source>
</evidence>
<evidence type="ECO:0000256" key="4">
    <source>
        <dbReference type="ARBA" id="ARBA00022597"/>
    </source>
</evidence>
<evidence type="ECO:0000256" key="8">
    <source>
        <dbReference type="SAM" id="Phobius"/>
    </source>
</evidence>
<evidence type="ECO:0000259" key="9">
    <source>
        <dbReference type="Pfam" id="PF13303"/>
    </source>
</evidence>
<evidence type="ECO:0000313" key="11">
    <source>
        <dbReference type="Proteomes" id="UP000182508"/>
    </source>
</evidence>
<feature type="transmembrane region" description="Helical" evidence="8">
    <location>
        <begin position="317"/>
        <end position="336"/>
    </location>
</feature>
<dbReference type="Proteomes" id="UP000182508">
    <property type="component" value="Unassembled WGS sequence"/>
</dbReference>
<evidence type="ECO:0000256" key="6">
    <source>
        <dbReference type="ARBA" id="ARBA00022989"/>
    </source>
</evidence>
<comment type="subcellular location">
    <subcellularLocation>
        <location evidence="1">Cell membrane</location>
        <topology evidence="1">Multi-pass membrane protein</topology>
    </subcellularLocation>
</comment>
<evidence type="ECO:0000256" key="7">
    <source>
        <dbReference type="ARBA" id="ARBA00023136"/>
    </source>
</evidence>
<evidence type="ECO:0000256" key="5">
    <source>
        <dbReference type="ARBA" id="ARBA00022692"/>
    </source>
</evidence>
<sequence length="354" mass="36309">MSNSLKKFLFHKNIIITGQRYAIEALSAMAQGLFASLLIGTIFSTIGQQSGLNLFTDIGTFASSIKGSAMAVAIGYALQAPPLVLFSLLAVGQAADSLGGAGGPLAVYLIALISCEIGKAVSKETKLDIIVTPAVTIFSGVLLAMAVAGQIGRAAIALGSLIMWATDLQPLLMGILVSVIVGITLTLPISSAAICAALGLTGLAGGAALAGCCAQMVGFAVMSYRANGLGGLVAQGLGTSMLQMGNIVRKPVIWLPTIITSAITGPIATLIFKMEMNGAAISSGMGTSGLVGQLGLYSGWVAEVASGDKVTITAMDWIGMFLISFILPAILTWFIADLFQKKGLFSDQDLKLDL</sequence>
<keyword evidence="6 8" id="KW-1133">Transmembrane helix</keyword>
<keyword evidence="3" id="KW-1003">Cell membrane</keyword>
<evidence type="ECO:0000256" key="1">
    <source>
        <dbReference type="ARBA" id="ARBA00004651"/>
    </source>
</evidence>
<feature type="transmembrane region" description="Helical" evidence="8">
    <location>
        <begin position="129"/>
        <end position="151"/>
    </location>
</feature>
<reference evidence="10 11" key="1">
    <citation type="submission" date="2016-10" db="EMBL/GenBank/DDBJ databases">
        <authorList>
            <person name="de Groot N.N."/>
        </authorList>
    </citation>
    <scope>NUCLEOTIDE SEQUENCE [LARGE SCALE GENOMIC DNA]</scope>
    <source>
        <strain evidence="10 11">A-4</strain>
    </source>
</reference>
<proteinExistence type="predicted"/>
<accession>A0A1G6AV49</accession>